<feature type="transmembrane region" description="Helical" evidence="7">
    <location>
        <begin position="182"/>
        <end position="200"/>
    </location>
</feature>
<dbReference type="InterPro" id="IPR013833">
    <property type="entry name" value="Cyt_c_oxidase_su3_a-hlx"/>
</dbReference>
<dbReference type="Proteomes" id="UP000599578">
    <property type="component" value="Unassembled WGS sequence"/>
</dbReference>
<dbReference type="GO" id="GO:0019646">
    <property type="term" value="P:aerobic electron transport chain"/>
    <property type="evidence" value="ECO:0007669"/>
    <property type="project" value="InterPro"/>
</dbReference>
<reference evidence="9 10" key="1">
    <citation type="journal article" date="2014" name="Int. J. Syst. Evol. Microbiol.">
        <title>Complete genome sequence of Corynebacterium casei LMG S-19264T (=DSM 44701T), isolated from a smear-ripened cheese.</title>
        <authorList>
            <consortium name="US DOE Joint Genome Institute (JGI-PGF)"/>
            <person name="Walter F."/>
            <person name="Albersmeier A."/>
            <person name="Kalinowski J."/>
            <person name="Ruckert C."/>
        </authorList>
    </citation>
    <scope>NUCLEOTIDE SEQUENCE [LARGE SCALE GENOMIC DNA]</scope>
    <source>
        <strain evidence="9 10">CGMCC 1.7286</strain>
    </source>
</reference>
<dbReference type="AlphaFoldDB" id="A0A917ZL31"/>
<dbReference type="InterPro" id="IPR035973">
    <property type="entry name" value="Cyt_c_oxidase_su3-like_sf"/>
</dbReference>
<dbReference type="PANTHER" id="PTHR11403:SF10">
    <property type="entry name" value="CYTOCHROME C OXIDASE"/>
    <property type="match status" value="1"/>
</dbReference>
<evidence type="ECO:0000256" key="1">
    <source>
        <dbReference type="ARBA" id="ARBA00004141"/>
    </source>
</evidence>
<comment type="caution">
    <text evidence="9">The sequence shown here is derived from an EMBL/GenBank/DDBJ whole genome shotgun (WGS) entry which is preliminary data.</text>
</comment>
<dbReference type="SUPFAM" id="SSF81452">
    <property type="entry name" value="Cytochrome c oxidase subunit III-like"/>
    <property type="match status" value="1"/>
</dbReference>
<feature type="transmembrane region" description="Helical" evidence="7">
    <location>
        <begin position="69"/>
        <end position="88"/>
    </location>
</feature>
<evidence type="ECO:0000256" key="3">
    <source>
        <dbReference type="ARBA" id="ARBA00022692"/>
    </source>
</evidence>
<evidence type="ECO:0000256" key="6">
    <source>
        <dbReference type="RuleBase" id="RU003376"/>
    </source>
</evidence>
<evidence type="ECO:0000313" key="10">
    <source>
        <dbReference type="Proteomes" id="UP000599578"/>
    </source>
</evidence>
<proteinExistence type="inferred from homology"/>
<dbReference type="GO" id="GO:0004129">
    <property type="term" value="F:cytochrome-c oxidase activity"/>
    <property type="evidence" value="ECO:0007669"/>
    <property type="project" value="InterPro"/>
</dbReference>
<evidence type="ECO:0000256" key="5">
    <source>
        <dbReference type="ARBA" id="ARBA00023136"/>
    </source>
</evidence>
<dbReference type="InterPro" id="IPR024791">
    <property type="entry name" value="Cyt_c/ubiquinol_Oxase_su3"/>
</dbReference>
<comment type="subcellular location">
    <subcellularLocation>
        <location evidence="6">Cell membrane</location>
        <topology evidence="6">Multi-pass membrane protein</topology>
    </subcellularLocation>
    <subcellularLocation>
        <location evidence="1">Membrane</location>
        <topology evidence="1">Multi-pass membrane protein</topology>
    </subcellularLocation>
</comment>
<dbReference type="InterPro" id="IPR000298">
    <property type="entry name" value="Cyt_c_oxidase-like_su3"/>
</dbReference>
<organism evidence="9 10">
    <name type="scientific">Marinobacterium nitratireducens</name>
    <dbReference type="NCBI Taxonomy" id="518897"/>
    <lineage>
        <taxon>Bacteria</taxon>
        <taxon>Pseudomonadati</taxon>
        <taxon>Pseudomonadota</taxon>
        <taxon>Gammaproteobacteria</taxon>
        <taxon>Oceanospirillales</taxon>
        <taxon>Oceanospirillaceae</taxon>
        <taxon>Marinobacterium</taxon>
    </lineage>
</organism>
<comment type="similarity">
    <text evidence="2 6">Belongs to the cytochrome c oxidase subunit 3 family.</text>
</comment>
<evidence type="ECO:0000259" key="8">
    <source>
        <dbReference type="PROSITE" id="PS50253"/>
    </source>
</evidence>
<dbReference type="PANTHER" id="PTHR11403">
    <property type="entry name" value="CYTOCHROME C OXIDASE SUBUNIT III"/>
    <property type="match status" value="1"/>
</dbReference>
<dbReference type="GO" id="GO:0005886">
    <property type="term" value="C:plasma membrane"/>
    <property type="evidence" value="ECO:0007669"/>
    <property type="project" value="UniProtKB-SubCell"/>
</dbReference>
<dbReference type="Pfam" id="PF00510">
    <property type="entry name" value="COX3"/>
    <property type="match status" value="1"/>
</dbReference>
<feature type="transmembrane region" description="Helical" evidence="7">
    <location>
        <begin position="30"/>
        <end position="49"/>
    </location>
</feature>
<keyword evidence="4 7" id="KW-1133">Transmembrane helix</keyword>
<sequence>MNELPLSGFRDNALPSEREGRGTAIAGMRIFLTVVTMLFLLLLIAFLARSQGGDWRSLSDPTAPLSRPWLLWINSLLLGLGCLALQWARVAGRHGQRGESLVAFWLGGLCTLGFIFGQLGAWWQFELWGYGVAANPASSFFYLLTGLHGLHLVGGLLVWGLTLRGFSRGRAPARLQLRVELCAIYWHYLLALWLLLFLVLSSPPGVYSVIAALCGLG</sequence>
<feature type="transmembrane region" description="Helical" evidence="7">
    <location>
        <begin position="140"/>
        <end position="161"/>
    </location>
</feature>
<evidence type="ECO:0000256" key="4">
    <source>
        <dbReference type="ARBA" id="ARBA00022989"/>
    </source>
</evidence>
<feature type="transmembrane region" description="Helical" evidence="7">
    <location>
        <begin position="100"/>
        <end position="120"/>
    </location>
</feature>
<feature type="domain" description="Heme-copper oxidase subunit III family profile" evidence="8">
    <location>
        <begin position="27"/>
        <end position="205"/>
    </location>
</feature>
<keyword evidence="10" id="KW-1185">Reference proteome</keyword>
<keyword evidence="3 6" id="KW-0812">Transmembrane</keyword>
<name>A0A917ZL31_9GAMM</name>
<keyword evidence="5 7" id="KW-0472">Membrane</keyword>
<dbReference type="EMBL" id="BMLT01000008">
    <property type="protein sequence ID" value="GGO84785.1"/>
    <property type="molecule type" value="Genomic_DNA"/>
</dbReference>
<evidence type="ECO:0000256" key="2">
    <source>
        <dbReference type="ARBA" id="ARBA00010581"/>
    </source>
</evidence>
<evidence type="ECO:0000313" key="9">
    <source>
        <dbReference type="EMBL" id="GGO84785.1"/>
    </source>
</evidence>
<accession>A0A917ZL31</accession>
<dbReference type="RefSeq" id="WP_188861589.1">
    <property type="nucleotide sequence ID" value="NZ_BMLT01000008.1"/>
</dbReference>
<gene>
    <name evidence="9" type="ORF">GCM10011348_31810</name>
</gene>
<protein>
    <recommendedName>
        <fullName evidence="8">Heme-copper oxidase subunit III family profile domain-containing protein</fullName>
    </recommendedName>
</protein>
<dbReference type="PROSITE" id="PS50253">
    <property type="entry name" value="COX3"/>
    <property type="match status" value="1"/>
</dbReference>
<dbReference type="Gene3D" id="1.20.120.80">
    <property type="entry name" value="Cytochrome c oxidase, subunit III, four-helix bundle"/>
    <property type="match status" value="1"/>
</dbReference>
<evidence type="ECO:0000256" key="7">
    <source>
        <dbReference type="SAM" id="Phobius"/>
    </source>
</evidence>